<feature type="non-terminal residue" evidence="1">
    <location>
        <position position="37"/>
    </location>
</feature>
<name>A0A392TKM2_9FABA</name>
<dbReference type="EMBL" id="LXQA010585974">
    <property type="protein sequence ID" value="MCI60670.1"/>
    <property type="molecule type" value="Genomic_DNA"/>
</dbReference>
<comment type="caution">
    <text evidence="1">The sequence shown here is derived from an EMBL/GenBank/DDBJ whole genome shotgun (WGS) entry which is preliminary data.</text>
</comment>
<dbReference type="Proteomes" id="UP000265520">
    <property type="component" value="Unassembled WGS sequence"/>
</dbReference>
<organism evidence="1 2">
    <name type="scientific">Trifolium medium</name>
    <dbReference type="NCBI Taxonomy" id="97028"/>
    <lineage>
        <taxon>Eukaryota</taxon>
        <taxon>Viridiplantae</taxon>
        <taxon>Streptophyta</taxon>
        <taxon>Embryophyta</taxon>
        <taxon>Tracheophyta</taxon>
        <taxon>Spermatophyta</taxon>
        <taxon>Magnoliopsida</taxon>
        <taxon>eudicotyledons</taxon>
        <taxon>Gunneridae</taxon>
        <taxon>Pentapetalae</taxon>
        <taxon>rosids</taxon>
        <taxon>fabids</taxon>
        <taxon>Fabales</taxon>
        <taxon>Fabaceae</taxon>
        <taxon>Papilionoideae</taxon>
        <taxon>50 kb inversion clade</taxon>
        <taxon>NPAAA clade</taxon>
        <taxon>Hologalegina</taxon>
        <taxon>IRL clade</taxon>
        <taxon>Trifolieae</taxon>
        <taxon>Trifolium</taxon>
    </lineage>
</organism>
<keyword evidence="2" id="KW-1185">Reference proteome</keyword>
<sequence length="37" mass="4491">MVRRRLLIDARLKNAESLTKKTVEALNRQMPETFQFW</sequence>
<dbReference type="AlphaFoldDB" id="A0A392TKM2"/>
<accession>A0A392TKM2</accession>
<evidence type="ECO:0000313" key="2">
    <source>
        <dbReference type="Proteomes" id="UP000265520"/>
    </source>
</evidence>
<protein>
    <submittedName>
        <fullName evidence="1">Uncharacterized protein</fullName>
    </submittedName>
</protein>
<proteinExistence type="predicted"/>
<reference evidence="1 2" key="1">
    <citation type="journal article" date="2018" name="Front. Plant Sci.">
        <title>Red Clover (Trifolium pratense) and Zigzag Clover (T. medium) - A Picture of Genomic Similarities and Differences.</title>
        <authorList>
            <person name="Dluhosova J."/>
            <person name="Istvanek J."/>
            <person name="Nedelnik J."/>
            <person name="Repkova J."/>
        </authorList>
    </citation>
    <scope>NUCLEOTIDE SEQUENCE [LARGE SCALE GENOMIC DNA]</scope>
    <source>
        <strain evidence="2">cv. 10/8</strain>
        <tissue evidence="1">Leaf</tissue>
    </source>
</reference>
<evidence type="ECO:0000313" key="1">
    <source>
        <dbReference type="EMBL" id="MCI60670.1"/>
    </source>
</evidence>